<feature type="transmembrane region" description="Helical" evidence="2">
    <location>
        <begin position="375"/>
        <end position="394"/>
    </location>
</feature>
<dbReference type="Pfam" id="PF04235">
    <property type="entry name" value="DUF418"/>
    <property type="match status" value="1"/>
</dbReference>
<protein>
    <recommendedName>
        <fullName evidence="3">DUF418 domain-containing protein</fullName>
    </recommendedName>
</protein>
<feature type="transmembrane region" description="Helical" evidence="2">
    <location>
        <begin position="292"/>
        <end position="312"/>
    </location>
</feature>
<evidence type="ECO:0000259" key="3">
    <source>
        <dbReference type="Pfam" id="PF04235"/>
    </source>
</evidence>
<dbReference type="EMBL" id="ASHR01000030">
    <property type="protein sequence ID" value="ERG63746.1"/>
    <property type="molecule type" value="Genomic_DNA"/>
</dbReference>
<evidence type="ECO:0000313" key="4">
    <source>
        <dbReference type="EMBL" id="ERG63746.1"/>
    </source>
</evidence>
<feature type="transmembrane region" description="Helical" evidence="2">
    <location>
        <begin position="400"/>
        <end position="420"/>
    </location>
</feature>
<gene>
    <name evidence="4" type="ORF">L332_04665</name>
</gene>
<feature type="transmembrane region" description="Helical" evidence="2">
    <location>
        <begin position="172"/>
        <end position="187"/>
    </location>
</feature>
<evidence type="ECO:0000256" key="1">
    <source>
        <dbReference type="SAM" id="MobiDB-lite"/>
    </source>
</evidence>
<keyword evidence="2" id="KW-0472">Membrane</keyword>
<organism evidence="4 5">
    <name type="scientific">Agrococcus pavilionensis RW1</name>
    <dbReference type="NCBI Taxonomy" id="1330458"/>
    <lineage>
        <taxon>Bacteria</taxon>
        <taxon>Bacillati</taxon>
        <taxon>Actinomycetota</taxon>
        <taxon>Actinomycetes</taxon>
        <taxon>Micrococcales</taxon>
        <taxon>Microbacteriaceae</taxon>
        <taxon>Agrococcus</taxon>
    </lineage>
</organism>
<dbReference type="InterPro" id="IPR052529">
    <property type="entry name" value="Bact_Transport_Assoc"/>
</dbReference>
<keyword evidence="2" id="KW-1133">Transmembrane helix</keyword>
<feature type="region of interest" description="Disordered" evidence="1">
    <location>
        <begin position="1"/>
        <end position="32"/>
    </location>
</feature>
<evidence type="ECO:0000256" key="2">
    <source>
        <dbReference type="SAM" id="Phobius"/>
    </source>
</evidence>
<keyword evidence="5" id="KW-1185">Reference proteome</keyword>
<feature type="domain" description="DUF418" evidence="3">
    <location>
        <begin position="276"/>
        <end position="439"/>
    </location>
</feature>
<feature type="transmembrane region" description="Helical" evidence="2">
    <location>
        <begin position="332"/>
        <end position="354"/>
    </location>
</feature>
<feature type="compositionally biased region" description="Pro residues" evidence="1">
    <location>
        <begin position="9"/>
        <end position="25"/>
    </location>
</feature>
<dbReference type="PANTHER" id="PTHR30590">
    <property type="entry name" value="INNER MEMBRANE PROTEIN"/>
    <property type="match status" value="1"/>
</dbReference>
<name>U1MPC5_9MICO</name>
<dbReference type="PANTHER" id="PTHR30590:SF2">
    <property type="entry name" value="INNER MEMBRANE PROTEIN"/>
    <property type="match status" value="1"/>
</dbReference>
<evidence type="ECO:0000313" key="5">
    <source>
        <dbReference type="Proteomes" id="UP000016462"/>
    </source>
</evidence>
<feature type="transmembrane region" description="Helical" evidence="2">
    <location>
        <begin position="194"/>
        <end position="217"/>
    </location>
</feature>
<dbReference type="InterPro" id="IPR007349">
    <property type="entry name" value="DUF418"/>
</dbReference>
<dbReference type="RefSeq" id="WP_021011202.1">
    <property type="nucleotide sequence ID" value="NZ_ASHR01000030.1"/>
</dbReference>
<accession>U1MPC5</accession>
<reference evidence="4 5" key="1">
    <citation type="journal article" date="2013" name="Genome Announc.">
        <title>First draft genome sequence from a member of the genus agrococcus, isolated from modern microbialites.</title>
        <authorList>
            <person name="White R.A.III."/>
            <person name="Grassa C.J."/>
            <person name="Suttle C.A."/>
        </authorList>
    </citation>
    <scope>NUCLEOTIDE SEQUENCE [LARGE SCALE GENOMIC DNA]</scope>
    <source>
        <strain evidence="4 5">RW1</strain>
    </source>
</reference>
<comment type="caution">
    <text evidence="4">The sequence shown here is derived from an EMBL/GenBank/DDBJ whole genome shotgun (WGS) entry which is preliminary data.</text>
</comment>
<keyword evidence="2" id="KW-0812">Transmembrane</keyword>
<dbReference type="Proteomes" id="UP000016462">
    <property type="component" value="Unassembled WGS sequence"/>
</dbReference>
<feature type="transmembrane region" description="Helical" evidence="2">
    <location>
        <begin position="250"/>
        <end position="272"/>
    </location>
</feature>
<dbReference type="AlphaFoldDB" id="U1MPC5"/>
<proteinExistence type="predicted"/>
<sequence>MTHAEQMPPARPPQPHPSQPTPAGGPIPTAAWPAPPAWHEPAVDVAAAATAARGRSLAPDLARGLMLLLIALANVPWLLHGREQGLSSAHQLGHDGADLGYQLLSLVVIDGRAYPLFAFLFGYGIWQLYSRQSAAGTPWREARRILQRRHAWMVAIGAVHALLLWFGDIVGAYGLTGLVVVALLLRRSDRVLRIVAWVLAGLLALFAAMSLAGGLLLGTGIAGDLSSLAGGGLATPAGEPSYPWFALQSLGLWLLATPGQLLALTVPLAVVLGMLAARRGLLDRPRDHRRTLVGIAVVGIAIGWAGGALAAAQFAGLVLDPALSWGTMGVSSLAGVAGGIGYAALFALAAAAIGERRGIVVRALAAVGKRSLSSYLLQSVLLVPTLAAWGFGLGSTLTPLAAAGVAVAAWLVSVAVALVLDARGTRGPAEALLRRLAYGSRPVAPPTPVA</sequence>